<dbReference type="InterPro" id="IPR016030">
    <property type="entry name" value="CblAdoTrfase-like"/>
</dbReference>
<evidence type="ECO:0000256" key="1">
    <source>
        <dbReference type="ARBA" id="ARBA00022679"/>
    </source>
</evidence>
<keyword evidence="7" id="KW-1185">Reference proteome</keyword>
<keyword evidence="3 4" id="KW-0067">ATP-binding</keyword>
<evidence type="ECO:0000313" key="7">
    <source>
        <dbReference type="Proteomes" id="UP001518989"/>
    </source>
</evidence>
<dbReference type="SUPFAM" id="SSF89028">
    <property type="entry name" value="Cobalamin adenosyltransferase-like"/>
    <property type="match status" value="1"/>
</dbReference>
<keyword evidence="4" id="KW-0169">Cobalamin biosynthesis</keyword>
<comment type="catalytic activity">
    <reaction evidence="4">
        <text>2 cob(II)alamin + reduced [electron-transfer flavoprotein] + 2 ATP = 2 adenosylcob(III)alamin + 2 triphosphate + oxidized [electron-transfer flavoprotein] + 3 H(+)</text>
        <dbReference type="Rhea" id="RHEA:28671"/>
        <dbReference type="Rhea" id="RHEA-COMP:10685"/>
        <dbReference type="Rhea" id="RHEA-COMP:10686"/>
        <dbReference type="ChEBI" id="CHEBI:15378"/>
        <dbReference type="ChEBI" id="CHEBI:16304"/>
        <dbReference type="ChEBI" id="CHEBI:18036"/>
        <dbReference type="ChEBI" id="CHEBI:18408"/>
        <dbReference type="ChEBI" id="CHEBI:30616"/>
        <dbReference type="ChEBI" id="CHEBI:57692"/>
        <dbReference type="ChEBI" id="CHEBI:58307"/>
        <dbReference type="EC" id="2.5.1.17"/>
    </reaction>
</comment>
<dbReference type="Proteomes" id="UP001518989">
    <property type="component" value="Unassembled WGS sequence"/>
</dbReference>
<evidence type="ECO:0000313" key="6">
    <source>
        <dbReference type="EMBL" id="MBO1079929.1"/>
    </source>
</evidence>
<dbReference type="PANTHER" id="PTHR12213">
    <property type="entry name" value="CORRINOID ADENOSYLTRANSFERASE"/>
    <property type="match status" value="1"/>
</dbReference>
<gene>
    <name evidence="6" type="ORF">IAI61_12890</name>
</gene>
<dbReference type="RefSeq" id="WP_207417713.1">
    <property type="nucleotide sequence ID" value="NZ_CP061177.1"/>
</dbReference>
<dbReference type="Pfam" id="PF01923">
    <property type="entry name" value="Cob_adeno_trans"/>
    <property type="match status" value="1"/>
</dbReference>
<dbReference type="InterPro" id="IPR036451">
    <property type="entry name" value="CblAdoTrfase-like_sf"/>
</dbReference>
<name>A0ABS3KR38_9PROT</name>
<comment type="pathway">
    <text evidence="4">Cofactor biosynthesis; adenosylcobalamin biosynthesis; adenosylcobalamin from cob(II)yrinate a,c-diamide: step 2/7.</text>
</comment>
<evidence type="ECO:0000256" key="4">
    <source>
        <dbReference type="RuleBase" id="RU366026"/>
    </source>
</evidence>
<dbReference type="EMBL" id="JACTNG010000006">
    <property type="protein sequence ID" value="MBO1079929.1"/>
    <property type="molecule type" value="Genomic_DNA"/>
</dbReference>
<proteinExistence type="inferred from homology"/>
<sequence>MVRLDIITTRGGDGGQTSLGDGTRVSKDTLRIEAIGAVDECNATLGLLRLHTAGEEDAMLARIQNDLFDLGADLCVPGEEGERLRMADTQCARLEAEVAAMNAALPPLRSFVLPGGTAAAAHAHLARTSARRAERVAVALAAAEAVNPVALRYLNRLSDHLFVLSRRLNAGADVLWVPGASRG</sequence>
<organism evidence="6 7">
    <name type="scientific">Roseomonas haemaphysalidis</name>
    <dbReference type="NCBI Taxonomy" id="2768162"/>
    <lineage>
        <taxon>Bacteria</taxon>
        <taxon>Pseudomonadati</taxon>
        <taxon>Pseudomonadota</taxon>
        <taxon>Alphaproteobacteria</taxon>
        <taxon>Acetobacterales</taxon>
        <taxon>Roseomonadaceae</taxon>
        <taxon>Roseomonas</taxon>
    </lineage>
</organism>
<keyword evidence="2 4" id="KW-0547">Nucleotide-binding</keyword>
<comment type="catalytic activity">
    <reaction evidence="4">
        <text>2 cob(II)yrinate a,c diamide + reduced [electron-transfer flavoprotein] + 2 ATP = 2 adenosylcob(III)yrinate a,c-diamide + 2 triphosphate + oxidized [electron-transfer flavoprotein] + 3 H(+)</text>
        <dbReference type="Rhea" id="RHEA:11528"/>
        <dbReference type="Rhea" id="RHEA-COMP:10685"/>
        <dbReference type="Rhea" id="RHEA-COMP:10686"/>
        <dbReference type="ChEBI" id="CHEBI:15378"/>
        <dbReference type="ChEBI" id="CHEBI:18036"/>
        <dbReference type="ChEBI" id="CHEBI:30616"/>
        <dbReference type="ChEBI" id="CHEBI:57692"/>
        <dbReference type="ChEBI" id="CHEBI:58307"/>
        <dbReference type="ChEBI" id="CHEBI:58503"/>
        <dbReference type="ChEBI" id="CHEBI:58537"/>
        <dbReference type="EC" id="2.5.1.17"/>
    </reaction>
</comment>
<dbReference type="NCBIfam" id="TIGR00636">
    <property type="entry name" value="PduO_Nterm"/>
    <property type="match status" value="1"/>
</dbReference>
<evidence type="ECO:0000256" key="2">
    <source>
        <dbReference type="ARBA" id="ARBA00022741"/>
    </source>
</evidence>
<dbReference type="InterPro" id="IPR029499">
    <property type="entry name" value="PduO-typ"/>
</dbReference>
<dbReference type="Gene3D" id="1.20.1200.10">
    <property type="entry name" value="Cobalamin adenosyltransferase-like"/>
    <property type="match status" value="1"/>
</dbReference>
<protein>
    <recommendedName>
        <fullName evidence="4">Corrinoid adenosyltransferase</fullName>
        <ecNumber evidence="4">2.5.1.17</ecNumber>
    </recommendedName>
    <alternativeName>
        <fullName evidence="4">Cob(II)alamin adenosyltransferase</fullName>
    </alternativeName>
    <alternativeName>
        <fullName evidence="4">Cob(II)yrinic acid a,c-diamide adenosyltransferase</fullName>
    </alternativeName>
    <alternativeName>
        <fullName evidence="4">Cobinamide/cobalamin adenosyltransferase</fullName>
    </alternativeName>
</protein>
<comment type="caution">
    <text evidence="6">The sequence shown here is derived from an EMBL/GenBank/DDBJ whole genome shotgun (WGS) entry which is preliminary data.</text>
</comment>
<accession>A0ABS3KR38</accession>
<dbReference type="PANTHER" id="PTHR12213:SF0">
    <property type="entry name" value="CORRINOID ADENOSYLTRANSFERASE MMAB"/>
    <property type="match status" value="1"/>
</dbReference>
<comment type="similarity">
    <text evidence="4">Belongs to the Cob(I)alamin adenosyltransferase family.</text>
</comment>
<evidence type="ECO:0000256" key="3">
    <source>
        <dbReference type="ARBA" id="ARBA00022840"/>
    </source>
</evidence>
<keyword evidence="1 4" id="KW-0808">Transferase</keyword>
<dbReference type="GO" id="GO:0008817">
    <property type="term" value="F:corrinoid adenosyltransferase activity"/>
    <property type="evidence" value="ECO:0007669"/>
    <property type="project" value="UniProtKB-EC"/>
</dbReference>
<reference evidence="6 7" key="1">
    <citation type="submission" date="2020-09" db="EMBL/GenBank/DDBJ databases">
        <title>Roseomonas.</title>
        <authorList>
            <person name="Zhu W."/>
        </authorList>
    </citation>
    <scope>NUCLEOTIDE SEQUENCE [LARGE SCALE GENOMIC DNA]</scope>
    <source>
        <strain evidence="6 7">573</strain>
    </source>
</reference>
<evidence type="ECO:0000259" key="5">
    <source>
        <dbReference type="Pfam" id="PF01923"/>
    </source>
</evidence>
<feature type="domain" description="Cobalamin adenosyltransferase-like" evidence="5">
    <location>
        <begin position="7"/>
        <end position="167"/>
    </location>
</feature>
<dbReference type="EC" id="2.5.1.17" evidence="4"/>